<name>A0A0D0CGE4_9AGAR</name>
<dbReference type="OrthoDB" id="2687121at2759"/>
<dbReference type="InterPro" id="IPR052035">
    <property type="entry name" value="ZnF_BED_domain_contain"/>
</dbReference>
<dbReference type="InterPro" id="IPR012337">
    <property type="entry name" value="RNaseH-like_sf"/>
</dbReference>
<evidence type="ECO:0000256" key="4">
    <source>
        <dbReference type="ARBA" id="ARBA00022833"/>
    </source>
</evidence>
<dbReference type="AlphaFoldDB" id="A0A0D0CGE4"/>
<dbReference type="SUPFAM" id="SSF53098">
    <property type="entry name" value="Ribonuclease H-like"/>
    <property type="match status" value="1"/>
</dbReference>
<reference evidence="6 7" key="1">
    <citation type="submission" date="2014-04" db="EMBL/GenBank/DDBJ databases">
        <title>Evolutionary Origins and Diversification of the Mycorrhizal Mutualists.</title>
        <authorList>
            <consortium name="DOE Joint Genome Institute"/>
            <consortium name="Mycorrhizal Genomics Consortium"/>
            <person name="Kohler A."/>
            <person name="Kuo A."/>
            <person name="Nagy L.G."/>
            <person name="Floudas D."/>
            <person name="Copeland A."/>
            <person name="Barry K.W."/>
            <person name="Cichocki N."/>
            <person name="Veneault-Fourrey C."/>
            <person name="LaButti K."/>
            <person name="Lindquist E.A."/>
            <person name="Lipzen A."/>
            <person name="Lundell T."/>
            <person name="Morin E."/>
            <person name="Murat C."/>
            <person name="Riley R."/>
            <person name="Ohm R."/>
            <person name="Sun H."/>
            <person name="Tunlid A."/>
            <person name="Henrissat B."/>
            <person name="Grigoriev I.V."/>
            <person name="Hibbett D.S."/>
            <person name="Martin F."/>
        </authorList>
    </citation>
    <scope>NUCLEOTIDE SEQUENCE [LARGE SCALE GENOMIC DNA]</scope>
    <source>
        <strain evidence="6 7">FD-317 M1</strain>
    </source>
</reference>
<evidence type="ECO:0008006" key="8">
    <source>
        <dbReference type="Google" id="ProtNLM"/>
    </source>
</evidence>
<evidence type="ECO:0000256" key="5">
    <source>
        <dbReference type="ARBA" id="ARBA00023242"/>
    </source>
</evidence>
<dbReference type="PANTHER" id="PTHR46481">
    <property type="entry name" value="ZINC FINGER BED DOMAIN-CONTAINING PROTEIN 4"/>
    <property type="match status" value="1"/>
</dbReference>
<evidence type="ECO:0000313" key="7">
    <source>
        <dbReference type="Proteomes" id="UP000053593"/>
    </source>
</evidence>
<dbReference type="Proteomes" id="UP000053593">
    <property type="component" value="Unassembled WGS sequence"/>
</dbReference>
<proteinExistence type="predicted"/>
<keyword evidence="4" id="KW-0862">Zinc</keyword>
<keyword evidence="5" id="KW-0539">Nucleus</keyword>
<dbReference type="GO" id="GO:0008270">
    <property type="term" value="F:zinc ion binding"/>
    <property type="evidence" value="ECO:0007669"/>
    <property type="project" value="UniProtKB-KW"/>
</dbReference>
<dbReference type="EMBL" id="KN834792">
    <property type="protein sequence ID" value="KIK57252.1"/>
    <property type="molecule type" value="Genomic_DNA"/>
</dbReference>
<protein>
    <recommendedName>
        <fullName evidence="8">HAT C-terminal dimerisation domain-containing protein</fullName>
    </recommendedName>
</protein>
<dbReference type="GO" id="GO:0005634">
    <property type="term" value="C:nucleus"/>
    <property type="evidence" value="ECO:0007669"/>
    <property type="project" value="UniProtKB-SubCell"/>
</dbReference>
<evidence type="ECO:0000256" key="3">
    <source>
        <dbReference type="ARBA" id="ARBA00022771"/>
    </source>
</evidence>
<gene>
    <name evidence="6" type="ORF">GYMLUDRAFT_61541</name>
</gene>
<dbReference type="HOGENOM" id="CLU_2133779_0_0_1"/>
<evidence type="ECO:0000256" key="2">
    <source>
        <dbReference type="ARBA" id="ARBA00022723"/>
    </source>
</evidence>
<keyword evidence="3" id="KW-0863">Zinc-finger</keyword>
<accession>A0A0D0CGE4</accession>
<keyword evidence="7" id="KW-1185">Reference proteome</keyword>
<organism evidence="6 7">
    <name type="scientific">Collybiopsis luxurians FD-317 M1</name>
    <dbReference type="NCBI Taxonomy" id="944289"/>
    <lineage>
        <taxon>Eukaryota</taxon>
        <taxon>Fungi</taxon>
        <taxon>Dikarya</taxon>
        <taxon>Basidiomycota</taxon>
        <taxon>Agaricomycotina</taxon>
        <taxon>Agaricomycetes</taxon>
        <taxon>Agaricomycetidae</taxon>
        <taxon>Agaricales</taxon>
        <taxon>Marasmiineae</taxon>
        <taxon>Omphalotaceae</taxon>
        <taxon>Collybiopsis</taxon>
        <taxon>Collybiopsis luxurians</taxon>
    </lineage>
</organism>
<sequence>MIAEDVKKLYTKMKEKLAAELQAYKGELPIALDCWTSPNHHTFMSISVSWLHNNENGEQLMTMLLDFLELPRSHSTENMAQAAVQTLREYGIEKKVSALPVHTKFELTYLRLS</sequence>
<evidence type="ECO:0000313" key="6">
    <source>
        <dbReference type="EMBL" id="KIK57252.1"/>
    </source>
</evidence>
<dbReference type="PANTHER" id="PTHR46481:SF10">
    <property type="entry name" value="ZINC FINGER BED DOMAIN-CONTAINING PROTEIN 39"/>
    <property type="match status" value="1"/>
</dbReference>
<keyword evidence="2" id="KW-0479">Metal-binding</keyword>
<evidence type="ECO:0000256" key="1">
    <source>
        <dbReference type="ARBA" id="ARBA00004123"/>
    </source>
</evidence>
<comment type="subcellular location">
    <subcellularLocation>
        <location evidence="1">Nucleus</location>
    </subcellularLocation>
</comment>